<dbReference type="EMBL" id="CAVLGL010000104">
    <property type="protein sequence ID" value="CAK1598365.1"/>
    <property type="molecule type" value="Genomic_DNA"/>
</dbReference>
<proteinExistence type="predicted"/>
<evidence type="ECO:0000313" key="2">
    <source>
        <dbReference type="Proteomes" id="UP001314205"/>
    </source>
</evidence>
<keyword evidence="2" id="KW-1185">Reference proteome</keyword>
<dbReference type="Proteomes" id="UP001314205">
    <property type="component" value="Unassembled WGS sequence"/>
</dbReference>
<comment type="caution">
    <text evidence="1">The sequence shown here is derived from an EMBL/GenBank/DDBJ whole genome shotgun (WGS) entry which is preliminary data.</text>
</comment>
<protein>
    <submittedName>
        <fullName evidence="1">Uncharacterized protein</fullName>
    </submittedName>
</protein>
<gene>
    <name evidence="1" type="ORF">PARMNEM_LOCUS17363</name>
</gene>
<reference evidence="1 2" key="1">
    <citation type="submission" date="2023-11" db="EMBL/GenBank/DDBJ databases">
        <authorList>
            <person name="Hedman E."/>
            <person name="Englund M."/>
            <person name="Stromberg M."/>
            <person name="Nyberg Akerstrom W."/>
            <person name="Nylinder S."/>
            <person name="Jareborg N."/>
            <person name="Kallberg Y."/>
            <person name="Kronander E."/>
        </authorList>
    </citation>
    <scope>NUCLEOTIDE SEQUENCE [LARGE SCALE GENOMIC DNA]</scope>
</reference>
<sequence>MIKPLLGIQEIHPTKVKQQQQEKTIKIEAKSEGRNGGAEALLRRHGITLLPTDDGSTVLSALQSGRTVVLSDAGKLMLKESGALNTSVNLTPKRSTSGANVVTSIGIVSSAGGVSNTGVCSSVGAGSTGGINVSAGVGGATSLGGAVSVGGVAAAGGSGGVVLTAKAVKSPPRAGLKVFTLNGLTSLANLPTTPIRRVINPQDLQQVKIVKLPPDATIISPSKVLPLKAKKKISQRTPVKIVMNKSNFEKLIATANKTTVTSAASEVSGSGFVGQGVVSGGLADVVIDESAGNEVSGETGEAGEAGEVGEAGVEGGAWCARCAACACGGAARLAAAERALRRLAADLHAARAAQAHAQ</sequence>
<name>A0AAV1LU23_9NEOP</name>
<accession>A0AAV1LU23</accession>
<evidence type="ECO:0000313" key="1">
    <source>
        <dbReference type="EMBL" id="CAK1598365.1"/>
    </source>
</evidence>
<dbReference type="AlphaFoldDB" id="A0AAV1LU23"/>
<organism evidence="1 2">
    <name type="scientific">Parnassius mnemosyne</name>
    <name type="common">clouded apollo</name>
    <dbReference type="NCBI Taxonomy" id="213953"/>
    <lineage>
        <taxon>Eukaryota</taxon>
        <taxon>Metazoa</taxon>
        <taxon>Ecdysozoa</taxon>
        <taxon>Arthropoda</taxon>
        <taxon>Hexapoda</taxon>
        <taxon>Insecta</taxon>
        <taxon>Pterygota</taxon>
        <taxon>Neoptera</taxon>
        <taxon>Endopterygota</taxon>
        <taxon>Lepidoptera</taxon>
        <taxon>Glossata</taxon>
        <taxon>Ditrysia</taxon>
        <taxon>Papilionoidea</taxon>
        <taxon>Papilionidae</taxon>
        <taxon>Parnassiinae</taxon>
        <taxon>Parnassini</taxon>
        <taxon>Parnassius</taxon>
        <taxon>Driopa</taxon>
    </lineage>
</organism>